<dbReference type="EMBL" id="CAJVQB010010256">
    <property type="protein sequence ID" value="CAG8738152.1"/>
    <property type="molecule type" value="Genomic_DNA"/>
</dbReference>
<proteinExistence type="predicted"/>
<dbReference type="Proteomes" id="UP000789901">
    <property type="component" value="Unassembled WGS sequence"/>
</dbReference>
<name>A0ABN7V6U1_GIGMA</name>
<organism evidence="1 2">
    <name type="scientific">Gigaspora margarita</name>
    <dbReference type="NCBI Taxonomy" id="4874"/>
    <lineage>
        <taxon>Eukaryota</taxon>
        <taxon>Fungi</taxon>
        <taxon>Fungi incertae sedis</taxon>
        <taxon>Mucoromycota</taxon>
        <taxon>Glomeromycotina</taxon>
        <taxon>Glomeromycetes</taxon>
        <taxon>Diversisporales</taxon>
        <taxon>Gigasporaceae</taxon>
        <taxon>Gigaspora</taxon>
    </lineage>
</organism>
<reference evidence="1 2" key="1">
    <citation type="submission" date="2021-06" db="EMBL/GenBank/DDBJ databases">
        <authorList>
            <person name="Kallberg Y."/>
            <person name="Tangrot J."/>
            <person name="Rosling A."/>
        </authorList>
    </citation>
    <scope>NUCLEOTIDE SEQUENCE [LARGE SCALE GENOMIC DNA]</scope>
    <source>
        <strain evidence="1 2">120-4 pot B 10/14</strain>
    </source>
</reference>
<comment type="caution">
    <text evidence="1">The sequence shown here is derived from an EMBL/GenBank/DDBJ whole genome shotgun (WGS) entry which is preliminary data.</text>
</comment>
<evidence type="ECO:0000313" key="2">
    <source>
        <dbReference type="Proteomes" id="UP000789901"/>
    </source>
</evidence>
<accession>A0ABN7V6U1</accession>
<sequence>ILNLYNINQHWWIDRSILPQQDLTEDNQLEQLLEKFNQQYNAWTVSQQTKAQDKLSKMIEEQPTNILDSTIAYTKE</sequence>
<keyword evidence="2" id="KW-1185">Reference proteome</keyword>
<gene>
    <name evidence="1" type="ORF">GMARGA_LOCUS15089</name>
</gene>
<evidence type="ECO:0000313" key="1">
    <source>
        <dbReference type="EMBL" id="CAG8738152.1"/>
    </source>
</evidence>
<feature type="non-terminal residue" evidence="1">
    <location>
        <position position="1"/>
    </location>
</feature>
<protein>
    <submittedName>
        <fullName evidence="1">44580_t:CDS:1</fullName>
    </submittedName>
</protein>